<protein>
    <submittedName>
        <fullName evidence="2">(Fe-S)-binding protein</fullName>
    </submittedName>
</protein>
<dbReference type="Proteomes" id="UP001343724">
    <property type="component" value="Unassembled WGS sequence"/>
</dbReference>
<comment type="caution">
    <text evidence="2">The sequence shown here is derived from an EMBL/GenBank/DDBJ whole genome shotgun (WGS) entry which is preliminary data.</text>
</comment>
<proteinExistence type="predicted"/>
<name>A0ABU6IXL6_9ACTN</name>
<gene>
    <name evidence="2" type="ORF">VJ920_03905</name>
</gene>
<feature type="domain" description="Cysteine-rich" evidence="1">
    <location>
        <begin position="38"/>
        <end position="119"/>
    </location>
</feature>
<dbReference type="RefSeq" id="WP_326439439.1">
    <property type="nucleotide sequence ID" value="NZ_JAYMFH010000003.1"/>
</dbReference>
<dbReference type="EMBL" id="JAYMFH010000003">
    <property type="protein sequence ID" value="MEC4294448.1"/>
    <property type="molecule type" value="Genomic_DNA"/>
</dbReference>
<evidence type="ECO:0000259" key="1">
    <source>
        <dbReference type="Pfam" id="PF02754"/>
    </source>
</evidence>
<evidence type="ECO:0000313" key="3">
    <source>
        <dbReference type="Proteomes" id="UP001343724"/>
    </source>
</evidence>
<dbReference type="InterPro" id="IPR004017">
    <property type="entry name" value="Cys_rich_dom"/>
</dbReference>
<evidence type="ECO:0000313" key="2">
    <source>
        <dbReference type="EMBL" id="MEC4294448.1"/>
    </source>
</evidence>
<reference evidence="2 3" key="1">
    <citation type="submission" date="2024-01" db="EMBL/GenBank/DDBJ databases">
        <title>novel species in genus Adlercreutzia.</title>
        <authorList>
            <person name="Liu X."/>
        </authorList>
    </citation>
    <scope>NUCLEOTIDE SEQUENCE [LARGE SCALE GENOMIC DNA]</scope>
    <source>
        <strain evidence="2 3">R22</strain>
    </source>
</reference>
<accession>A0ABU6IXL6</accession>
<feature type="domain" description="Cysteine-rich" evidence="1">
    <location>
        <begin position="171"/>
        <end position="249"/>
    </location>
</feature>
<dbReference type="Pfam" id="PF02754">
    <property type="entry name" value="CCG"/>
    <property type="match status" value="2"/>
</dbReference>
<organism evidence="2 3">
    <name type="scientific">Adlercreutzia shanghongiae</name>
    <dbReference type="NCBI Taxonomy" id="3111773"/>
    <lineage>
        <taxon>Bacteria</taxon>
        <taxon>Bacillati</taxon>
        <taxon>Actinomycetota</taxon>
        <taxon>Coriobacteriia</taxon>
        <taxon>Eggerthellales</taxon>
        <taxon>Eggerthellaceae</taxon>
        <taxon>Adlercreutzia</taxon>
    </lineage>
</organism>
<keyword evidence="3" id="KW-1185">Reference proteome</keyword>
<sequence length="312" mass="32635">MDEIRITDALTGAVIAVAPDGNTARVSEGEDRHLSPSVFFPGCSLLNYAPALVSVLADFLAQAGVADGTSLLCCGKILDFEEDGAVRRAAADEALRTAVAAAGVERIVAACPNCAAALKRALSGGEGAPAVEVAPLPRVLAEMGCRIDEDVVARVLEAKRRAADGEMRLWVHDSCPDRDGYGFGRGVRALLPDSLLIEENLMPSSRCCGSAARAAGRFEAALAQGARRGDEAASHGASALVTACMSCAPSLALAQEALPVVHYLEFICDYPMDWRASARPMALRFLLEDEGERARCDGRAFMSLSPCAGGAL</sequence>